<organism evidence="3 4">
    <name type="scientific">Neisseria dentiae</name>
    <dbReference type="NCBI Taxonomy" id="194197"/>
    <lineage>
        <taxon>Bacteria</taxon>
        <taxon>Pseudomonadati</taxon>
        <taxon>Pseudomonadota</taxon>
        <taxon>Betaproteobacteria</taxon>
        <taxon>Neisseriales</taxon>
        <taxon>Neisseriaceae</taxon>
        <taxon>Neisseria</taxon>
    </lineage>
</organism>
<dbReference type="SUPFAM" id="SSF82771">
    <property type="entry name" value="GIY-YIG endonuclease"/>
    <property type="match status" value="1"/>
</dbReference>
<keyword evidence="4" id="KW-1185">Reference proteome</keyword>
<feature type="domain" description="GIY-YIG" evidence="2">
    <location>
        <begin position="5"/>
        <end position="83"/>
    </location>
</feature>
<gene>
    <name evidence="3" type="ORF">BWD09_07940</name>
</gene>
<proteinExistence type="inferred from homology"/>
<dbReference type="InterPro" id="IPR050190">
    <property type="entry name" value="UPF0213_domain"/>
</dbReference>
<evidence type="ECO:0000313" key="3">
    <source>
        <dbReference type="EMBL" id="OSI15953.1"/>
    </source>
</evidence>
<reference evidence="4" key="1">
    <citation type="submission" date="2017-01" db="EMBL/GenBank/DDBJ databases">
        <authorList>
            <person name="Wolfgang W.J."/>
            <person name="Cole J."/>
            <person name="Wroblewski D."/>
            <person name="Mcginnis J."/>
            <person name="Musser K.A."/>
        </authorList>
    </citation>
    <scope>NUCLEOTIDE SEQUENCE [LARGE SCALE GENOMIC DNA]</scope>
    <source>
        <strain evidence="4">DSM 19151</strain>
    </source>
</reference>
<dbReference type="InterPro" id="IPR035901">
    <property type="entry name" value="GIY-YIG_endonuc_sf"/>
</dbReference>
<name>A0A1X3D7S3_9NEIS</name>
<comment type="similarity">
    <text evidence="1">Belongs to the UPF0213 family.</text>
</comment>
<evidence type="ECO:0000256" key="1">
    <source>
        <dbReference type="ARBA" id="ARBA00007435"/>
    </source>
</evidence>
<evidence type="ECO:0000259" key="2">
    <source>
        <dbReference type="PROSITE" id="PS50164"/>
    </source>
</evidence>
<dbReference type="EMBL" id="MTBO01000019">
    <property type="protein sequence ID" value="OSI15953.1"/>
    <property type="molecule type" value="Genomic_DNA"/>
</dbReference>
<dbReference type="PANTHER" id="PTHR34477">
    <property type="entry name" value="UPF0213 PROTEIN YHBQ"/>
    <property type="match status" value="1"/>
</dbReference>
<dbReference type="InterPro" id="IPR000305">
    <property type="entry name" value="GIY-YIG_endonuc"/>
</dbReference>
<dbReference type="Pfam" id="PF01541">
    <property type="entry name" value="GIY-YIG"/>
    <property type="match status" value="1"/>
</dbReference>
<dbReference type="Gene3D" id="3.40.1440.10">
    <property type="entry name" value="GIY-YIG endonuclease"/>
    <property type="match status" value="1"/>
</dbReference>
<dbReference type="PROSITE" id="PS50164">
    <property type="entry name" value="GIY_YIG"/>
    <property type="match status" value="1"/>
</dbReference>
<dbReference type="OrthoDB" id="9797095at2"/>
<accession>A0A1X3D7S3</accession>
<evidence type="ECO:0000313" key="4">
    <source>
        <dbReference type="Proteomes" id="UP000193118"/>
    </source>
</evidence>
<dbReference type="Proteomes" id="UP000193118">
    <property type="component" value="Unassembled WGS sequence"/>
</dbReference>
<dbReference type="CDD" id="cd10456">
    <property type="entry name" value="GIY-YIG_UPF0213"/>
    <property type="match status" value="1"/>
</dbReference>
<sequence>MEEAGGWSVYLVLCRNGSLYCGISNRPQARFAAHASGRGAKYMRIHKPVAMRLVCAGVAHGEAAQLEVRVKKLAAGRKRELWALLPDFQTA</sequence>
<comment type="caution">
    <text evidence="3">The sequence shown here is derived from an EMBL/GenBank/DDBJ whole genome shotgun (WGS) entry which is preliminary data.</text>
</comment>
<dbReference type="AlphaFoldDB" id="A0A1X3D7S3"/>
<protein>
    <recommendedName>
        <fullName evidence="2">GIY-YIG domain-containing protein</fullName>
    </recommendedName>
</protein>
<dbReference type="PANTHER" id="PTHR34477:SF1">
    <property type="entry name" value="UPF0213 PROTEIN YHBQ"/>
    <property type="match status" value="1"/>
</dbReference>